<evidence type="ECO:0000259" key="4">
    <source>
        <dbReference type="Pfam" id="PF25967"/>
    </source>
</evidence>
<keyword evidence="2 3" id="KW-0175">Coiled coil</keyword>
<feature type="coiled-coil region" evidence="3">
    <location>
        <begin position="174"/>
        <end position="208"/>
    </location>
</feature>
<dbReference type="Pfam" id="PF25967">
    <property type="entry name" value="RND-MFP_C"/>
    <property type="match status" value="1"/>
</dbReference>
<dbReference type="InterPro" id="IPR058627">
    <property type="entry name" value="MdtA-like_C"/>
</dbReference>
<protein>
    <submittedName>
        <fullName evidence="6">Efflux RND transporter periplasmic adaptor subunit</fullName>
    </submittedName>
</protein>
<dbReference type="RefSeq" id="WP_264141512.1">
    <property type="nucleotide sequence ID" value="NZ_JAOYEY010000020.1"/>
</dbReference>
<dbReference type="PANTHER" id="PTHR32347">
    <property type="entry name" value="EFFLUX SYSTEM COMPONENT YKNX-RELATED"/>
    <property type="match status" value="1"/>
</dbReference>
<evidence type="ECO:0000313" key="6">
    <source>
        <dbReference type="EMBL" id="MCV9884558.1"/>
    </source>
</evidence>
<dbReference type="Proteomes" id="UP001526147">
    <property type="component" value="Unassembled WGS sequence"/>
</dbReference>
<reference evidence="6 7" key="1">
    <citation type="submission" date="2022-10" db="EMBL/GenBank/DDBJ databases">
        <title>Draft genome assembly of moderately radiation resistant bacterium Metabacillus halosaccharovorans.</title>
        <authorList>
            <person name="Pal S."/>
            <person name="Gopinathan A."/>
        </authorList>
    </citation>
    <scope>NUCLEOTIDE SEQUENCE [LARGE SCALE GENOMIC DNA]</scope>
    <source>
        <strain evidence="6 7">VITHBRA001</strain>
    </source>
</reference>
<accession>A0ABT3DCH7</accession>
<dbReference type="Pfam" id="PF25984">
    <property type="entry name" value="BSH_YknX"/>
    <property type="match status" value="1"/>
</dbReference>
<dbReference type="EMBL" id="JAOYEY010000020">
    <property type="protein sequence ID" value="MCV9884558.1"/>
    <property type="molecule type" value="Genomic_DNA"/>
</dbReference>
<comment type="caution">
    <text evidence="6">The sequence shown here is derived from an EMBL/GenBank/DDBJ whole genome shotgun (WGS) entry which is preliminary data.</text>
</comment>
<dbReference type="InterPro" id="IPR050465">
    <property type="entry name" value="UPF0194_transport"/>
</dbReference>
<sequence length="424" mass="48158">MKKWFIFSLIFFCISFITLNAYLIWKKDSKAEHTVYVHDWKRVQERNIIKTLDTKGILMPQEEYNVYFDDKDKEFLRFLVKEGDEVTAGTPLIEYATPELDQVRDTLESDISQAEGELSSIDEYIAKLLDYQASISSSDSNYAYEYDSVFAFEDDFSFTEDLTDTEDTSNDVIISQIEQEIYKQELEKSKLEDKIFNYETQISLINEKSDSAMIISEGDGIVKDVNDQLGNPVVTIASTSLSIKGTLTEEQLKKVKVDMPFNATVSGDKAKLEGTIFDIGSFPENEPEIDKKNVYPYEAILSEQAEALPIGTTADVKVTLDQALKVPAVPQNAIVKQNKKTFLYFLDKNGLVNRKEVTIGLRSGDLQEIKEGTEIGQVVMTSDQSHNKSKFATTMQPTYLKKNTFKNLSSKEKWESFLIGVAER</sequence>
<dbReference type="Gene3D" id="2.40.30.170">
    <property type="match status" value="1"/>
</dbReference>
<evidence type="ECO:0000256" key="3">
    <source>
        <dbReference type="SAM" id="Coils"/>
    </source>
</evidence>
<dbReference type="PANTHER" id="PTHR32347:SF14">
    <property type="entry name" value="EFFLUX SYSTEM COMPONENT YKNX-RELATED"/>
    <property type="match status" value="1"/>
</dbReference>
<organism evidence="6 7">
    <name type="scientific">Metabacillus halosaccharovorans</name>
    <dbReference type="NCBI Taxonomy" id="930124"/>
    <lineage>
        <taxon>Bacteria</taxon>
        <taxon>Bacillati</taxon>
        <taxon>Bacillota</taxon>
        <taxon>Bacilli</taxon>
        <taxon>Bacillales</taxon>
        <taxon>Bacillaceae</taxon>
        <taxon>Metabacillus</taxon>
    </lineage>
</organism>
<name>A0ABT3DCH7_9BACI</name>
<feature type="domain" description="YknX-like barrel-sandwich hybrid" evidence="5">
    <location>
        <begin position="65"/>
        <end position="229"/>
    </location>
</feature>
<dbReference type="Gene3D" id="2.40.420.20">
    <property type="match status" value="1"/>
</dbReference>
<dbReference type="InterPro" id="IPR058639">
    <property type="entry name" value="BSH_YknX-like"/>
</dbReference>
<evidence type="ECO:0000313" key="7">
    <source>
        <dbReference type="Proteomes" id="UP001526147"/>
    </source>
</evidence>
<evidence type="ECO:0000256" key="1">
    <source>
        <dbReference type="ARBA" id="ARBA00004196"/>
    </source>
</evidence>
<proteinExistence type="predicted"/>
<feature type="domain" description="Multidrug resistance protein MdtA-like C-terminal permuted SH3" evidence="4">
    <location>
        <begin position="329"/>
        <end position="382"/>
    </location>
</feature>
<keyword evidence="7" id="KW-1185">Reference proteome</keyword>
<comment type="subcellular location">
    <subcellularLocation>
        <location evidence="1">Cell envelope</location>
    </subcellularLocation>
</comment>
<gene>
    <name evidence="6" type="ORF">OIH86_02715</name>
</gene>
<evidence type="ECO:0000256" key="2">
    <source>
        <dbReference type="ARBA" id="ARBA00023054"/>
    </source>
</evidence>
<evidence type="ECO:0000259" key="5">
    <source>
        <dbReference type="Pfam" id="PF25984"/>
    </source>
</evidence>